<proteinExistence type="predicted"/>
<keyword evidence="1 3" id="KW-0238">DNA-binding</keyword>
<dbReference type="STRING" id="1314783.A0A165TWN7"/>
<dbReference type="PROSITE" id="PS50118">
    <property type="entry name" value="HMG_BOX_2"/>
    <property type="match status" value="1"/>
</dbReference>
<feature type="region of interest" description="Disordered" evidence="4">
    <location>
        <begin position="276"/>
        <end position="306"/>
    </location>
</feature>
<dbReference type="EMBL" id="KV429034">
    <property type="protein sequence ID" value="KZT74062.1"/>
    <property type="molecule type" value="Genomic_DNA"/>
</dbReference>
<feature type="compositionally biased region" description="Basic and acidic residues" evidence="4">
    <location>
        <begin position="121"/>
        <end position="130"/>
    </location>
</feature>
<feature type="compositionally biased region" description="Polar residues" evidence="4">
    <location>
        <begin position="1"/>
        <end position="16"/>
    </location>
</feature>
<dbReference type="GO" id="GO:0000981">
    <property type="term" value="F:DNA-binding transcription factor activity, RNA polymerase II-specific"/>
    <property type="evidence" value="ECO:0007669"/>
    <property type="project" value="TreeGrafter"/>
</dbReference>
<dbReference type="AlphaFoldDB" id="A0A165TWN7"/>
<feature type="domain" description="HMG box" evidence="5">
    <location>
        <begin position="32"/>
        <end position="103"/>
    </location>
</feature>
<evidence type="ECO:0000313" key="6">
    <source>
        <dbReference type="EMBL" id="KZT74062.1"/>
    </source>
</evidence>
<dbReference type="InterPro" id="IPR036910">
    <property type="entry name" value="HMG_box_dom_sf"/>
</dbReference>
<organism evidence="6 7">
    <name type="scientific">Daedalea quercina L-15889</name>
    <dbReference type="NCBI Taxonomy" id="1314783"/>
    <lineage>
        <taxon>Eukaryota</taxon>
        <taxon>Fungi</taxon>
        <taxon>Dikarya</taxon>
        <taxon>Basidiomycota</taxon>
        <taxon>Agaricomycotina</taxon>
        <taxon>Agaricomycetes</taxon>
        <taxon>Polyporales</taxon>
        <taxon>Fomitopsis</taxon>
    </lineage>
</organism>
<keyword evidence="7" id="KW-1185">Reference proteome</keyword>
<evidence type="ECO:0000256" key="1">
    <source>
        <dbReference type="ARBA" id="ARBA00023125"/>
    </source>
</evidence>
<accession>A0A165TWN7</accession>
<feature type="compositionally biased region" description="Low complexity" evidence="4">
    <location>
        <begin position="137"/>
        <end position="164"/>
    </location>
</feature>
<feature type="compositionally biased region" description="Basic and acidic residues" evidence="4">
    <location>
        <begin position="17"/>
        <end position="29"/>
    </location>
</feature>
<dbReference type="PANTHER" id="PTHR45789:SF2">
    <property type="entry name" value="FI18025P1"/>
    <property type="match status" value="1"/>
</dbReference>
<dbReference type="Proteomes" id="UP000076727">
    <property type="component" value="Unassembled WGS sequence"/>
</dbReference>
<feature type="compositionally biased region" description="Basic residues" evidence="4">
    <location>
        <begin position="100"/>
        <end position="110"/>
    </location>
</feature>
<gene>
    <name evidence="6" type="ORF">DAEQUDRAFT_734921</name>
</gene>
<evidence type="ECO:0000256" key="4">
    <source>
        <dbReference type="SAM" id="MobiDB-lite"/>
    </source>
</evidence>
<dbReference type="SMART" id="SM00398">
    <property type="entry name" value="HMG"/>
    <property type="match status" value="1"/>
</dbReference>
<name>A0A165TWN7_9APHY</name>
<dbReference type="OrthoDB" id="6247875at2759"/>
<dbReference type="InterPro" id="IPR051356">
    <property type="entry name" value="SOX/SOX-like_TF"/>
</dbReference>
<evidence type="ECO:0000313" key="7">
    <source>
        <dbReference type="Proteomes" id="UP000076727"/>
    </source>
</evidence>
<feature type="region of interest" description="Disordered" evidence="4">
    <location>
        <begin position="1"/>
        <end position="34"/>
    </location>
</feature>
<evidence type="ECO:0000259" key="5">
    <source>
        <dbReference type="PROSITE" id="PS50118"/>
    </source>
</evidence>
<evidence type="ECO:0000256" key="3">
    <source>
        <dbReference type="PROSITE-ProRule" id="PRU00267"/>
    </source>
</evidence>
<dbReference type="GO" id="GO:0000978">
    <property type="term" value="F:RNA polymerase II cis-regulatory region sequence-specific DNA binding"/>
    <property type="evidence" value="ECO:0007669"/>
    <property type="project" value="TreeGrafter"/>
</dbReference>
<feature type="region of interest" description="Disordered" evidence="4">
    <location>
        <begin position="67"/>
        <end position="200"/>
    </location>
</feature>
<dbReference type="GO" id="GO:0005634">
    <property type="term" value="C:nucleus"/>
    <property type="evidence" value="ECO:0007669"/>
    <property type="project" value="UniProtKB-UniRule"/>
</dbReference>
<evidence type="ECO:0000256" key="2">
    <source>
        <dbReference type="ARBA" id="ARBA00023242"/>
    </source>
</evidence>
<dbReference type="PANTHER" id="PTHR45789">
    <property type="entry name" value="FI18025P1"/>
    <property type="match status" value="1"/>
</dbReference>
<dbReference type="CDD" id="cd01389">
    <property type="entry name" value="HMG-box_ROX1-like"/>
    <property type="match status" value="1"/>
</dbReference>
<sequence>MPRQTYYRTHSHPTTTSERRAQRNRERDPSWVARPPNAFIIFRAEYSRKHAQANRNCAPTLEKTLSKRAGEAWSALSSQEKEPYKQRAEKERLEHAEKHPHYRYKPRRRQCGGEKGPATLSRREQVESLVRRAAIRSKSLSSESESTSGYTSPSSPASVDYSSPSPEPLETPFRDDSPAAPVRHGGRSISMPSRPDAPLQRRCQQSLLLSANSGASVYPQWSSEVSDVKPDLSSLQWSGALPDVKLDLSGESSSPHGEGSPFSWPIEPLDAGFQLWTGGQSAGAAPPPSAPPSLQSNPNTFTLESSCVPSQGVEIPHAVRPPTPTQTATSASPLLRRRRAATASGAFPSPLTVVSSSLANWSTMPVPAVTVTGASPTTESSGAASVAASTYPPPVRYMQSWPTEAFTPPDAPPAPVGEIDFDRTPTSSEFPASAHAQVVPPITGMADWPFDSAGDVSARQETRPAAVGIHSYSDFQTDFESYTMGLAELGIEPGAYSTPPFGELDINEFLNFDADVAVQR</sequence>
<dbReference type="Pfam" id="PF00505">
    <property type="entry name" value="HMG_box"/>
    <property type="match status" value="1"/>
</dbReference>
<dbReference type="SUPFAM" id="SSF47095">
    <property type="entry name" value="HMG-box"/>
    <property type="match status" value="1"/>
</dbReference>
<reference evidence="6 7" key="1">
    <citation type="journal article" date="2016" name="Mol. Biol. Evol.">
        <title>Comparative Genomics of Early-Diverging Mushroom-Forming Fungi Provides Insights into the Origins of Lignocellulose Decay Capabilities.</title>
        <authorList>
            <person name="Nagy L.G."/>
            <person name="Riley R."/>
            <person name="Tritt A."/>
            <person name="Adam C."/>
            <person name="Daum C."/>
            <person name="Floudas D."/>
            <person name="Sun H."/>
            <person name="Yadav J.S."/>
            <person name="Pangilinan J."/>
            <person name="Larsson K.H."/>
            <person name="Matsuura K."/>
            <person name="Barry K."/>
            <person name="Labutti K."/>
            <person name="Kuo R."/>
            <person name="Ohm R.A."/>
            <person name="Bhattacharya S.S."/>
            <person name="Shirouzu T."/>
            <person name="Yoshinaga Y."/>
            <person name="Martin F.M."/>
            <person name="Grigoriev I.V."/>
            <person name="Hibbett D.S."/>
        </authorList>
    </citation>
    <scope>NUCLEOTIDE SEQUENCE [LARGE SCALE GENOMIC DNA]</scope>
    <source>
        <strain evidence="6 7">L-15889</strain>
    </source>
</reference>
<dbReference type="Gene3D" id="1.10.30.10">
    <property type="entry name" value="High mobility group box domain"/>
    <property type="match status" value="1"/>
</dbReference>
<feature type="compositionally biased region" description="Basic and acidic residues" evidence="4">
    <location>
        <begin position="79"/>
        <end position="99"/>
    </location>
</feature>
<feature type="DNA-binding region" description="HMG box" evidence="3">
    <location>
        <begin position="32"/>
        <end position="103"/>
    </location>
</feature>
<protein>
    <recommendedName>
        <fullName evidence="5">HMG box domain-containing protein</fullName>
    </recommendedName>
</protein>
<keyword evidence="2 3" id="KW-0539">Nucleus</keyword>
<dbReference type="InterPro" id="IPR009071">
    <property type="entry name" value="HMG_box_dom"/>
</dbReference>